<dbReference type="OrthoDB" id="2328572at2759"/>
<organism evidence="8 9">
    <name type="scientific">Tothia fuscella</name>
    <dbReference type="NCBI Taxonomy" id="1048955"/>
    <lineage>
        <taxon>Eukaryota</taxon>
        <taxon>Fungi</taxon>
        <taxon>Dikarya</taxon>
        <taxon>Ascomycota</taxon>
        <taxon>Pezizomycotina</taxon>
        <taxon>Dothideomycetes</taxon>
        <taxon>Pleosporomycetidae</taxon>
        <taxon>Venturiales</taxon>
        <taxon>Cylindrosympodiaceae</taxon>
        <taxon>Tothia</taxon>
    </lineage>
</organism>
<keyword evidence="4" id="KW-0804">Transcription</keyword>
<dbReference type="PANTHER" id="PTHR31069">
    <property type="entry name" value="OLEATE-ACTIVATED TRANSCRIPTION FACTOR 1-RELATED"/>
    <property type="match status" value="1"/>
</dbReference>
<dbReference type="InterPro" id="IPR001138">
    <property type="entry name" value="Zn2Cys6_DnaBD"/>
</dbReference>
<dbReference type="PROSITE" id="PS50048">
    <property type="entry name" value="ZN2_CY6_FUNGAL_2"/>
    <property type="match status" value="1"/>
</dbReference>
<name>A0A9P4TXW4_9PEZI</name>
<dbReference type="InterPro" id="IPR050675">
    <property type="entry name" value="OAF3"/>
</dbReference>
<proteinExistence type="predicted"/>
<evidence type="ECO:0000313" key="8">
    <source>
        <dbReference type="EMBL" id="KAF2429262.1"/>
    </source>
</evidence>
<evidence type="ECO:0000313" key="9">
    <source>
        <dbReference type="Proteomes" id="UP000800235"/>
    </source>
</evidence>
<dbReference type="PRINTS" id="PR00755">
    <property type="entry name" value="AFLATOXINBRP"/>
</dbReference>
<dbReference type="SMART" id="SM00066">
    <property type="entry name" value="GAL4"/>
    <property type="match status" value="1"/>
</dbReference>
<comment type="caution">
    <text evidence="8">The sequence shown here is derived from an EMBL/GenBank/DDBJ whole genome shotgun (WGS) entry which is preliminary data.</text>
</comment>
<keyword evidence="2" id="KW-0805">Transcription regulation</keyword>
<feature type="domain" description="Zn(2)-C6 fungal-type" evidence="7">
    <location>
        <begin position="24"/>
        <end position="54"/>
    </location>
</feature>
<dbReference type="EMBL" id="MU007048">
    <property type="protein sequence ID" value="KAF2429262.1"/>
    <property type="molecule type" value="Genomic_DNA"/>
</dbReference>
<evidence type="ECO:0000259" key="7">
    <source>
        <dbReference type="PROSITE" id="PS50048"/>
    </source>
</evidence>
<feature type="compositionally biased region" description="Polar residues" evidence="6">
    <location>
        <begin position="67"/>
        <end position="80"/>
    </location>
</feature>
<gene>
    <name evidence="8" type="ORF">EJ08DRAFT_591090</name>
</gene>
<reference evidence="8" key="1">
    <citation type="journal article" date="2020" name="Stud. Mycol.">
        <title>101 Dothideomycetes genomes: a test case for predicting lifestyles and emergence of pathogens.</title>
        <authorList>
            <person name="Haridas S."/>
            <person name="Albert R."/>
            <person name="Binder M."/>
            <person name="Bloem J."/>
            <person name="Labutti K."/>
            <person name="Salamov A."/>
            <person name="Andreopoulos B."/>
            <person name="Baker S."/>
            <person name="Barry K."/>
            <person name="Bills G."/>
            <person name="Bluhm B."/>
            <person name="Cannon C."/>
            <person name="Castanera R."/>
            <person name="Culley D."/>
            <person name="Daum C."/>
            <person name="Ezra D."/>
            <person name="Gonzalez J."/>
            <person name="Henrissat B."/>
            <person name="Kuo A."/>
            <person name="Liang C."/>
            <person name="Lipzen A."/>
            <person name="Lutzoni F."/>
            <person name="Magnuson J."/>
            <person name="Mondo S."/>
            <person name="Nolan M."/>
            <person name="Ohm R."/>
            <person name="Pangilinan J."/>
            <person name="Park H.-J."/>
            <person name="Ramirez L."/>
            <person name="Alfaro M."/>
            <person name="Sun H."/>
            <person name="Tritt A."/>
            <person name="Yoshinaga Y."/>
            <person name="Zwiers L.-H."/>
            <person name="Turgeon B."/>
            <person name="Goodwin S."/>
            <person name="Spatafora J."/>
            <person name="Crous P."/>
            <person name="Grigoriev I."/>
        </authorList>
    </citation>
    <scope>NUCLEOTIDE SEQUENCE</scope>
    <source>
        <strain evidence="8">CBS 130266</strain>
    </source>
</reference>
<dbReference type="GO" id="GO:0008270">
    <property type="term" value="F:zinc ion binding"/>
    <property type="evidence" value="ECO:0007669"/>
    <property type="project" value="InterPro"/>
</dbReference>
<dbReference type="InterPro" id="IPR013700">
    <property type="entry name" value="AflR"/>
</dbReference>
<keyword evidence="1" id="KW-0479">Metal-binding</keyword>
<dbReference type="PANTHER" id="PTHR31069:SF31">
    <property type="entry name" value="MONODICTYPHENONE CLUSTER TRANSCRIPTION FACTOR-RELATED"/>
    <property type="match status" value="1"/>
</dbReference>
<dbReference type="SUPFAM" id="SSF57701">
    <property type="entry name" value="Zn2/Cys6 DNA-binding domain"/>
    <property type="match status" value="1"/>
</dbReference>
<dbReference type="CDD" id="cd00067">
    <property type="entry name" value="GAL4"/>
    <property type="match status" value="1"/>
</dbReference>
<keyword evidence="9" id="KW-1185">Reference proteome</keyword>
<dbReference type="Gene3D" id="4.10.240.10">
    <property type="entry name" value="Zn(2)-C6 fungal-type DNA-binding domain"/>
    <property type="match status" value="1"/>
</dbReference>
<keyword evidence="5" id="KW-0539">Nucleus</keyword>
<feature type="compositionally biased region" description="Polar residues" evidence="6">
    <location>
        <begin position="1"/>
        <end position="13"/>
    </location>
</feature>
<dbReference type="GO" id="GO:0003677">
    <property type="term" value="F:DNA binding"/>
    <property type="evidence" value="ECO:0007669"/>
    <property type="project" value="UniProtKB-KW"/>
</dbReference>
<dbReference type="GO" id="GO:0005634">
    <property type="term" value="C:nucleus"/>
    <property type="evidence" value="ECO:0007669"/>
    <property type="project" value="InterPro"/>
</dbReference>
<feature type="region of interest" description="Disordered" evidence="6">
    <location>
        <begin position="58"/>
        <end position="103"/>
    </location>
</feature>
<evidence type="ECO:0000256" key="2">
    <source>
        <dbReference type="ARBA" id="ARBA00023015"/>
    </source>
</evidence>
<dbReference type="GO" id="GO:0000981">
    <property type="term" value="F:DNA-binding transcription factor activity, RNA polymerase II-specific"/>
    <property type="evidence" value="ECO:0007669"/>
    <property type="project" value="InterPro"/>
</dbReference>
<keyword evidence="3" id="KW-0238">DNA-binding</keyword>
<feature type="region of interest" description="Disordered" evidence="6">
    <location>
        <begin position="1"/>
        <end position="20"/>
    </location>
</feature>
<dbReference type="GO" id="GO:0045122">
    <property type="term" value="P:aflatoxin biosynthetic process"/>
    <property type="evidence" value="ECO:0007669"/>
    <property type="project" value="InterPro"/>
</dbReference>
<dbReference type="Pfam" id="PF00172">
    <property type="entry name" value="Zn_clus"/>
    <property type="match status" value="1"/>
</dbReference>
<dbReference type="Pfam" id="PF08493">
    <property type="entry name" value="AflR"/>
    <property type="match status" value="1"/>
</dbReference>
<evidence type="ECO:0000256" key="5">
    <source>
        <dbReference type="ARBA" id="ARBA00023242"/>
    </source>
</evidence>
<dbReference type="PROSITE" id="PS00463">
    <property type="entry name" value="ZN2_CY6_FUNGAL_1"/>
    <property type="match status" value="1"/>
</dbReference>
<accession>A0A9P4TXW4</accession>
<dbReference type="AlphaFoldDB" id="A0A9P4TXW4"/>
<sequence length="447" mass="48499">MPTASTAFANGDTTTHDRPKLRNSCHACAASKLKCSQEKPACARCVKRRVPCEYVAAKRGGRKPSKSNETGGNDVSNITPGLNGCGLLPPQSGYPEPSSTKTSNIPLLSPRAMHESSGMNTCGSLDMLQDFLGPLDRTMSSTSAGTDADLDDFFMSPLSFSMDMSDMNIFGKADLFPMSMDSGRSGVESLPDSLPESDDGMSDFFTLSLPSSTPHIGVSPQRELDNYHEVHTKDPHCSCLVQALGFMKQLFSSSSDACNILVTQDLEMAAALSSIQAVIAQNEATIEAVSTMLNCGCSQDGYLLAVMSLIIFKVLGCYAAIARKTPVSQCSQRSPRYQSTTSEQALQNATILGNYRLGGADSERMAAQLVLSELHRVRRLVDQLSSKLEVQARKEARGAAAATAEMWDMENEMTLPLSGSIYDQLDADLRKRLRTLWLEMIDRLRKL</sequence>
<evidence type="ECO:0000256" key="6">
    <source>
        <dbReference type="SAM" id="MobiDB-lite"/>
    </source>
</evidence>
<dbReference type="Proteomes" id="UP000800235">
    <property type="component" value="Unassembled WGS sequence"/>
</dbReference>
<evidence type="ECO:0000256" key="3">
    <source>
        <dbReference type="ARBA" id="ARBA00023125"/>
    </source>
</evidence>
<protein>
    <recommendedName>
        <fullName evidence="7">Zn(2)-C6 fungal-type domain-containing protein</fullName>
    </recommendedName>
</protein>
<evidence type="ECO:0000256" key="1">
    <source>
        <dbReference type="ARBA" id="ARBA00022723"/>
    </source>
</evidence>
<dbReference type="InterPro" id="IPR036864">
    <property type="entry name" value="Zn2-C6_fun-type_DNA-bd_sf"/>
</dbReference>
<evidence type="ECO:0000256" key="4">
    <source>
        <dbReference type="ARBA" id="ARBA00023163"/>
    </source>
</evidence>